<dbReference type="KEGG" id="tng:GSTEN00022628G001"/>
<name>Q4S7U8_TETNG</name>
<dbReference type="AlphaFoldDB" id="Q4S7U8"/>
<dbReference type="EMBL" id="CAAE01014712">
    <property type="protein sequence ID" value="CAG03284.1"/>
    <property type="molecule type" value="Genomic_DNA"/>
</dbReference>
<evidence type="ECO:0000313" key="1">
    <source>
        <dbReference type="EMBL" id="CAG03284.1"/>
    </source>
</evidence>
<organism evidence="1">
    <name type="scientific">Tetraodon nigroviridis</name>
    <name type="common">Spotted green pufferfish</name>
    <name type="synonym">Chelonodon nigroviridis</name>
    <dbReference type="NCBI Taxonomy" id="99883"/>
    <lineage>
        <taxon>Eukaryota</taxon>
        <taxon>Metazoa</taxon>
        <taxon>Chordata</taxon>
        <taxon>Craniata</taxon>
        <taxon>Vertebrata</taxon>
        <taxon>Euteleostomi</taxon>
        <taxon>Actinopterygii</taxon>
        <taxon>Neopterygii</taxon>
        <taxon>Teleostei</taxon>
        <taxon>Neoteleostei</taxon>
        <taxon>Acanthomorphata</taxon>
        <taxon>Eupercaria</taxon>
        <taxon>Tetraodontiformes</taxon>
        <taxon>Tetradontoidea</taxon>
        <taxon>Tetraodontidae</taxon>
        <taxon>Tetraodon</taxon>
    </lineage>
</organism>
<gene>
    <name evidence="1" type="ORF">GSTENG00022628001</name>
</gene>
<reference evidence="1" key="2">
    <citation type="submission" date="2004-02" db="EMBL/GenBank/DDBJ databases">
        <authorList>
            <consortium name="Genoscope"/>
            <consortium name="Whitehead Institute Centre for Genome Research"/>
        </authorList>
    </citation>
    <scope>NUCLEOTIDE SEQUENCE</scope>
</reference>
<reference evidence="1" key="1">
    <citation type="journal article" date="2004" name="Nature">
        <title>Genome duplication in the teleost fish Tetraodon nigroviridis reveals the early vertebrate proto-karyotype.</title>
        <authorList>
            <person name="Jaillon O."/>
            <person name="Aury J.-M."/>
            <person name="Brunet F."/>
            <person name="Petit J.-L."/>
            <person name="Stange-Thomann N."/>
            <person name="Mauceli E."/>
            <person name="Bouneau L."/>
            <person name="Fischer C."/>
            <person name="Ozouf-Costaz C."/>
            <person name="Bernot A."/>
            <person name="Nicaud S."/>
            <person name="Jaffe D."/>
            <person name="Fisher S."/>
            <person name="Lutfalla G."/>
            <person name="Dossat C."/>
            <person name="Segurens B."/>
            <person name="Dasilva C."/>
            <person name="Salanoubat M."/>
            <person name="Levy M."/>
            <person name="Boudet N."/>
            <person name="Castellano S."/>
            <person name="Anthouard V."/>
            <person name="Jubin C."/>
            <person name="Castelli V."/>
            <person name="Katinka M."/>
            <person name="Vacherie B."/>
            <person name="Biemont C."/>
            <person name="Skalli Z."/>
            <person name="Cattolico L."/>
            <person name="Poulain J."/>
            <person name="De Berardinis V."/>
            <person name="Cruaud C."/>
            <person name="Duprat S."/>
            <person name="Brottier P."/>
            <person name="Coutanceau J.-P."/>
            <person name="Gouzy J."/>
            <person name="Parra G."/>
            <person name="Lardier G."/>
            <person name="Chapple C."/>
            <person name="McKernan K.J."/>
            <person name="McEwan P."/>
            <person name="Bosak S."/>
            <person name="Kellis M."/>
            <person name="Volff J.-N."/>
            <person name="Guigo R."/>
            <person name="Zody M.C."/>
            <person name="Mesirov J."/>
            <person name="Lindblad-Toh K."/>
            <person name="Birren B."/>
            <person name="Nusbaum C."/>
            <person name="Kahn D."/>
            <person name="Robinson-Rechavi M."/>
            <person name="Laudet V."/>
            <person name="Schachter V."/>
            <person name="Quetier F."/>
            <person name="Saurin W."/>
            <person name="Scarpelli C."/>
            <person name="Wincker P."/>
            <person name="Lander E.S."/>
            <person name="Weissenbach J."/>
            <person name="Roest Crollius H."/>
        </authorList>
    </citation>
    <scope>NUCLEOTIDE SEQUENCE [LARGE SCALE GENOMIC DNA]</scope>
</reference>
<accession>Q4S7U8</accession>
<proteinExistence type="predicted"/>
<comment type="caution">
    <text evidence="1">The sequence shown here is derived from an EMBL/GenBank/DDBJ whole genome shotgun (WGS) entry which is preliminary data.</text>
</comment>
<protein>
    <submittedName>
        <fullName evidence="1">(spotted green pufferfish) hypothetical protein</fullName>
    </submittedName>
</protein>
<sequence length="81" mass="8755">MGIIGQKDPGLTGSTELHSQATPVSVMQEASGVDSPQELHRRLHLQLLRRRTKRMTPAVKSDETTAGAEVTFNSVNITEAA</sequence>